<organism evidence="2 3">
    <name type="scientific">Streptomyces salyersiae</name>
    <dbReference type="NCBI Taxonomy" id="3075530"/>
    <lineage>
        <taxon>Bacteria</taxon>
        <taxon>Bacillati</taxon>
        <taxon>Actinomycetota</taxon>
        <taxon>Actinomycetes</taxon>
        <taxon>Kitasatosporales</taxon>
        <taxon>Streptomycetaceae</taxon>
        <taxon>Streptomyces</taxon>
    </lineage>
</organism>
<dbReference type="EMBL" id="JAVREX010000033">
    <property type="protein sequence ID" value="MDT0432909.1"/>
    <property type="molecule type" value="Genomic_DNA"/>
</dbReference>
<dbReference type="PROSITE" id="PS51257">
    <property type="entry name" value="PROKAR_LIPOPROTEIN"/>
    <property type="match status" value="1"/>
</dbReference>
<feature type="signal peptide" evidence="1">
    <location>
        <begin position="1"/>
        <end position="25"/>
    </location>
</feature>
<evidence type="ECO:0000313" key="2">
    <source>
        <dbReference type="EMBL" id="MDT0432909.1"/>
    </source>
</evidence>
<feature type="chain" id="PRO_5046157593" evidence="1">
    <location>
        <begin position="26"/>
        <end position="126"/>
    </location>
</feature>
<keyword evidence="3" id="KW-1185">Reference proteome</keyword>
<keyword evidence="1" id="KW-0732">Signal</keyword>
<sequence>MKSIRVLLVAVVAVLAVSPGTPAQAAASACTHHFSGPQVCISTTGASGSANPGRVTASWTNPPRSLTRSTVRITEPGGFSYTLTARRHDGQIVASTVPGRMMRDGRLCARFAGSDRTACVQIIQRG</sequence>
<protein>
    <submittedName>
        <fullName evidence="2">Uncharacterized protein</fullName>
    </submittedName>
</protein>
<proteinExistence type="predicted"/>
<accession>A0ABU2RVR4</accession>
<reference evidence="3" key="1">
    <citation type="submission" date="2023-07" db="EMBL/GenBank/DDBJ databases">
        <title>30 novel species of actinomycetes from the DSMZ collection.</title>
        <authorList>
            <person name="Nouioui I."/>
        </authorList>
    </citation>
    <scope>NUCLEOTIDE SEQUENCE [LARGE SCALE GENOMIC DNA]</scope>
    <source>
        <strain evidence="3">DSM 41770</strain>
    </source>
</reference>
<evidence type="ECO:0000313" key="3">
    <source>
        <dbReference type="Proteomes" id="UP001183777"/>
    </source>
</evidence>
<dbReference type="Proteomes" id="UP001183777">
    <property type="component" value="Unassembled WGS sequence"/>
</dbReference>
<name>A0ABU2RVR4_9ACTN</name>
<evidence type="ECO:0000256" key="1">
    <source>
        <dbReference type="SAM" id="SignalP"/>
    </source>
</evidence>
<gene>
    <name evidence="2" type="ORF">RM649_35495</name>
</gene>
<comment type="caution">
    <text evidence="2">The sequence shown here is derived from an EMBL/GenBank/DDBJ whole genome shotgun (WGS) entry which is preliminary data.</text>
</comment>